<dbReference type="SMART" id="SM00448">
    <property type="entry name" value="REC"/>
    <property type="match status" value="1"/>
</dbReference>
<dbReference type="STRING" id="1194090.SAMN05443144_113116"/>
<dbReference type="InterPro" id="IPR036097">
    <property type="entry name" value="HisK_dim/P_sf"/>
</dbReference>
<dbReference type="Pfam" id="PF00072">
    <property type="entry name" value="Response_reg"/>
    <property type="match status" value="1"/>
</dbReference>
<dbReference type="Gene3D" id="1.10.287.130">
    <property type="match status" value="1"/>
</dbReference>
<dbReference type="PANTHER" id="PTHR43547">
    <property type="entry name" value="TWO-COMPONENT HISTIDINE KINASE"/>
    <property type="match status" value="1"/>
</dbReference>
<keyword evidence="11" id="KW-0472">Membrane</keyword>
<dbReference type="SUPFAM" id="SSF47384">
    <property type="entry name" value="Homodimeric domain of signal transducing histidine kinase"/>
    <property type="match status" value="1"/>
</dbReference>
<dbReference type="InterPro" id="IPR003594">
    <property type="entry name" value="HATPase_dom"/>
</dbReference>
<dbReference type="AlphaFoldDB" id="A0A1M5ENR6"/>
<feature type="modified residue" description="4-aspartylphosphate" evidence="12">
    <location>
        <position position="60"/>
    </location>
</feature>
<evidence type="ECO:0000259" key="14">
    <source>
        <dbReference type="PROSITE" id="PS50110"/>
    </source>
</evidence>
<keyword evidence="7" id="KW-0547">Nucleotide-binding</keyword>
<dbReference type="GO" id="GO:0000155">
    <property type="term" value="F:phosphorelay sensor kinase activity"/>
    <property type="evidence" value="ECO:0007669"/>
    <property type="project" value="InterPro"/>
</dbReference>
<evidence type="ECO:0000256" key="10">
    <source>
        <dbReference type="ARBA" id="ARBA00023012"/>
    </source>
</evidence>
<evidence type="ECO:0000256" key="11">
    <source>
        <dbReference type="ARBA" id="ARBA00023136"/>
    </source>
</evidence>
<name>A0A1M5ENR6_9BACT</name>
<dbReference type="GO" id="GO:0005524">
    <property type="term" value="F:ATP binding"/>
    <property type="evidence" value="ECO:0007669"/>
    <property type="project" value="UniProtKB-KW"/>
</dbReference>
<dbReference type="PROSITE" id="PS50109">
    <property type="entry name" value="HIS_KIN"/>
    <property type="match status" value="1"/>
</dbReference>
<evidence type="ECO:0000256" key="7">
    <source>
        <dbReference type="ARBA" id="ARBA00022741"/>
    </source>
</evidence>
<dbReference type="GO" id="GO:0005886">
    <property type="term" value="C:plasma membrane"/>
    <property type="evidence" value="ECO:0007669"/>
    <property type="project" value="UniProtKB-SubCell"/>
</dbReference>
<protein>
    <recommendedName>
        <fullName evidence="3">histidine kinase</fullName>
        <ecNumber evidence="3">2.7.13.3</ecNumber>
    </recommendedName>
</protein>
<dbReference type="Gene3D" id="3.30.565.10">
    <property type="entry name" value="Histidine kinase-like ATPase, C-terminal domain"/>
    <property type="match status" value="1"/>
</dbReference>
<dbReference type="PRINTS" id="PR00344">
    <property type="entry name" value="BCTRLSENSOR"/>
</dbReference>
<keyword evidence="5 12" id="KW-0597">Phosphoprotein</keyword>
<keyword evidence="6" id="KW-0808">Transferase</keyword>
<evidence type="ECO:0000256" key="9">
    <source>
        <dbReference type="ARBA" id="ARBA00022840"/>
    </source>
</evidence>
<dbReference type="InterPro" id="IPR001789">
    <property type="entry name" value="Sig_transdc_resp-reg_receiver"/>
</dbReference>
<feature type="domain" description="Histidine kinase" evidence="13">
    <location>
        <begin position="156"/>
        <end position="374"/>
    </location>
</feature>
<dbReference type="EMBL" id="FQUS01000013">
    <property type="protein sequence ID" value="SHF80855.1"/>
    <property type="molecule type" value="Genomic_DNA"/>
</dbReference>
<dbReference type="OrthoDB" id="9781208at2"/>
<organism evidence="15 16">
    <name type="scientific">Fodinibius roseus</name>
    <dbReference type="NCBI Taxonomy" id="1194090"/>
    <lineage>
        <taxon>Bacteria</taxon>
        <taxon>Pseudomonadati</taxon>
        <taxon>Balneolota</taxon>
        <taxon>Balneolia</taxon>
        <taxon>Balneolales</taxon>
        <taxon>Balneolaceae</taxon>
        <taxon>Fodinibius</taxon>
    </lineage>
</organism>
<keyword evidence="16" id="KW-1185">Reference proteome</keyword>
<dbReference type="FunFam" id="3.30.565.10:FF:000023">
    <property type="entry name" value="PAS domain-containing sensor histidine kinase"/>
    <property type="match status" value="1"/>
</dbReference>
<proteinExistence type="predicted"/>
<reference evidence="15 16" key="1">
    <citation type="submission" date="2016-11" db="EMBL/GenBank/DDBJ databases">
        <authorList>
            <person name="Jaros S."/>
            <person name="Januszkiewicz K."/>
            <person name="Wedrychowicz H."/>
        </authorList>
    </citation>
    <scope>NUCLEOTIDE SEQUENCE [LARGE SCALE GENOMIC DNA]</scope>
    <source>
        <strain evidence="15 16">DSM 21986</strain>
    </source>
</reference>
<dbReference type="RefSeq" id="WP_073064974.1">
    <property type="nucleotide sequence ID" value="NZ_FQUS01000013.1"/>
</dbReference>
<keyword evidence="10" id="KW-0902">Two-component regulatory system</keyword>
<keyword evidence="8 15" id="KW-0418">Kinase</keyword>
<dbReference type="CDD" id="cd00075">
    <property type="entry name" value="HATPase"/>
    <property type="match status" value="1"/>
</dbReference>
<dbReference type="Gene3D" id="6.10.250.690">
    <property type="match status" value="1"/>
</dbReference>
<dbReference type="SMART" id="SM00387">
    <property type="entry name" value="HATPase_c"/>
    <property type="match status" value="1"/>
</dbReference>
<dbReference type="Gene3D" id="3.40.50.2300">
    <property type="match status" value="1"/>
</dbReference>
<evidence type="ECO:0000313" key="16">
    <source>
        <dbReference type="Proteomes" id="UP000184041"/>
    </source>
</evidence>
<dbReference type="InterPro" id="IPR036890">
    <property type="entry name" value="HATPase_C_sf"/>
</dbReference>
<dbReference type="InterPro" id="IPR011006">
    <property type="entry name" value="CheY-like_superfamily"/>
</dbReference>
<dbReference type="SUPFAM" id="SSF52172">
    <property type="entry name" value="CheY-like"/>
    <property type="match status" value="1"/>
</dbReference>
<comment type="subcellular location">
    <subcellularLocation>
        <location evidence="2">Cell membrane</location>
    </subcellularLocation>
</comment>
<accession>A0A1M5ENR6</accession>
<evidence type="ECO:0000256" key="4">
    <source>
        <dbReference type="ARBA" id="ARBA00022475"/>
    </source>
</evidence>
<evidence type="ECO:0000259" key="13">
    <source>
        <dbReference type="PROSITE" id="PS50109"/>
    </source>
</evidence>
<dbReference type="SUPFAM" id="SSF55874">
    <property type="entry name" value="ATPase domain of HSP90 chaperone/DNA topoisomerase II/histidine kinase"/>
    <property type="match status" value="1"/>
</dbReference>
<dbReference type="CDD" id="cd19920">
    <property type="entry name" value="REC_PA4781-like"/>
    <property type="match status" value="1"/>
</dbReference>
<gene>
    <name evidence="15" type="ORF">SAMN05443144_113116</name>
</gene>
<evidence type="ECO:0000256" key="5">
    <source>
        <dbReference type="ARBA" id="ARBA00022553"/>
    </source>
</evidence>
<keyword evidence="9" id="KW-0067">ATP-binding</keyword>
<evidence type="ECO:0000313" key="15">
    <source>
        <dbReference type="EMBL" id="SHF80855.1"/>
    </source>
</evidence>
<evidence type="ECO:0000256" key="8">
    <source>
        <dbReference type="ARBA" id="ARBA00022777"/>
    </source>
</evidence>
<dbReference type="EC" id="2.7.13.3" evidence="3"/>
<evidence type="ECO:0000256" key="3">
    <source>
        <dbReference type="ARBA" id="ARBA00012438"/>
    </source>
</evidence>
<sequence length="374" mass="41927">MQDDMQEQDFVILIVDDIAKNIQLLGKILDNRGYEVVAATKGNQVLKAARNHDPDLILLDIMMPEKSGFEVCEELKADEDLAEIPVIFLTARSDEEDIIKGLNLGGADYVTKPFNSGELLARIDTHLSLKNARDRIIRQREKLQQLSKTREKLYSIIAHDLKGALFGISGLAEVVDHKLRDQPVDEETKDNIKRVSHSLTVANSILENLLAWARLQTDKLKMNPETFSLSEEIDKNVQLLQTLARQKQVEIQLELDNENITVEADKQMLSTIIRNLLANAIKFSSAGDKVILEVTSTDSRIRLSVQDEGVGMPAEVQEHIFNPDDRPKRPGTDKESGTGLGLLLCKEFIEAHNGEIRVESEVGQGTDFQFVIPQ</sequence>
<evidence type="ECO:0000256" key="6">
    <source>
        <dbReference type="ARBA" id="ARBA00022679"/>
    </source>
</evidence>
<feature type="domain" description="Response regulatory" evidence="14">
    <location>
        <begin position="11"/>
        <end position="127"/>
    </location>
</feature>
<dbReference type="PROSITE" id="PS50110">
    <property type="entry name" value="RESPONSE_REGULATORY"/>
    <property type="match status" value="1"/>
</dbReference>
<evidence type="ECO:0000256" key="12">
    <source>
        <dbReference type="PROSITE-ProRule" id="PRU00169"/>
    </source>
</evidence>
<evidence type="ECO:0000256" key="1">
    <source>
        <dbReference type="ARBA" id="ARBA00000085"/>
    </source>
</evidence>
<comment type="catalytic activity">
    <reaction evidence="1">
        <text>ATP + protein L-histidine = ADP + protein N-phospho-L-histidine.</text>
        <dbReference type="EC" id="2.7.13.3"/>
    </reaction>
</comment>
<evidence type="ECO:0000256" key="2">
    <source>
        <dbReference type="ARBA" id="ARBA00004236"/>
    </source>
</evidence>
<dbReference type="InterPro" id="IPR004358">
    <property type="entry name" value="Sig_transdc_His_kin-like_C"/>
</dbReference>
<dbReference type="Proteomes" id="UP000184041">
    <property type="component" value="Unassembled WGS sequence"/>
</dbReference>
<dbReference type="Pfam" id="PF02518">
    <property type="entry name" value="HATPase_c"/>
    <property type="match status" value="1"/>
</dbReference>
<dbReference type="InterPro" id="IPR005467">
    <property type="entry name" value="His_kinase_dom"/>
</dbReference>
<keyword evidence="4" id="KW-1003">Cell membrane</keyword>
<dbReference type="PANTHER" id="PTHR43547:SF2">
    <property type="entry name" value="HYBRID SIGNAL TRANSDUCTION HISTIDINE KINASE C"/>
    <property type="match status" value="1"/>
</dbReference>